<keyword evidence="3 6" id="KW-0812">Transmembrane</keyword>
<dbReference type="EMBL" id="CDMY01000346">
    <property type="protein sequence ID" value="CEM03638.1"/>
    <property type="molecule type" value="Genomic_DNA"/>
</dbReference>
<feature type="transmembrane region" description="Helical" evidence="6">
    <location>
        <begin position="237"/>
        <end position="262"/>
    </location>
</feature>
<feature type="transmembrane region" description="Helical" evidence="6">
    <location>
        <begin position="26"/>
        <end position="47"/>
    </location>
</feature>
<evidence type="ECO:0000313" key="7">
    <source>
        <dbReference type="EMBL" id="CEM03638.1"/>
    </source>
</evidence>
<dbReference type="GO" id="GO:0071578">
    <property type="term" value="P:zinc ion import across plasma membrane"/>
    <property type="evidence" value="ECO:0007669"/>
    <property type="project" value="TreeGrafter"/>
</dbReference>
<keyword evidence="4 6" id="KW-1133">Transmembrane helix</keyword>
<dbReference type="OrthoDB" id="6096490at2759"/>
<gene>
    <name evidence="7" type="ORF">Vbra_13990</name>
</gene>
<dbReference type="AlphaFoldDB" id="A0A0G4EXU3"/>
<protein>
    <submittedName>
        <fullName evidence="7">Uncharacterized protein</fullName>
    </submittedName>
</protein>
<dbReference type="GO" id="GO:0005385">
    <property type="term" value="F:zinc ion transmembrane transporter activity"/>
    <property type="evidence" value="ECO:0007669"/>
    <property type="project" value="TreeGrafter"/>
</dbReference>
<evidence type="ECO:0000256" key="6">
    <source>
        <dbReference type="SAM" id="Phobius"/>
    </source>
</evidence>
<dbReference type="GO" id="GO:0005886">
    <property type="term" value="C:plasma membrane"/>
    <property type="evidence" value="ECO:0007669"/>
    <property type="project" value="TreeGrafter"/>
</dbReference>
<feature type="transmembrane region" description="Helical" evidence="6">
    <location>
        <begin position="274"/>
        <end position="294"/>
    </location>
</feature>
<evidence type="ECO:0000256" key="4">
    <source>
        <dbReference type="ARBA" id="ARBA00022989"/>
    </source>
</evidence>
<organism evidence="7 8">
    <name type="scientific">Vitrella brassicaformis (strain CCMP3155)</name>
    <dbReference type="NCBI Taxonomy" id="1169540"/>
    <lineage>
        <taxon>Eukaryota</taxon>
        <taxon>Sar</taxon>
        <taxon>Alveolata</taxon>
        <taxon>Colpodellida</taxon>
        <taxon>Vitrellaceae</taxon>
        <taxon>Vitrella</taxon>
    </lineage>
</organism>
<reference evidence="7 8" key="1">
    <citation type="submission" date="2014-11" db="EMBL/GenBank/DDBJ databases">
        <authorList>
            <person name="Zhu J."/>
            <person name="Qi W."/>
            <person name="Song R."/>
        </authorList>
    </citation>
    <scope>NUCLEOTIDE SEQUENCE [LARGE SCALE GENOMIC DNA]</scope>
</reference>
<evidence type="ECO:0000256" key="5">
    <source>
        <dbReference type="ARBA" id="ARBA00023136"/>
    </source>
</evidence>
<dbReference type="InterPro" id="IPR050799">
    <property type="entry name" value="ZIP_Transporter"/>
</dbReference>
<evidence type="ECO:0000256" key="1">
    <source>
        <dbReference type="ARBA" id="ARBA00004141"/>
    </source>
</evidence>
<name>A0A0G4EXU3_VITBC</name>
<dbReference type="InterPro" id="IPR003689">
    <property type="entry name" value="ZIP"/>
</dbReference>
<dbReference type="Proteomes" id="UP000041254">
    <property type="component" value="Unassembled WGS sequence"/>
</dbReference>
<evidence type="ECO:0000313" key="8">
    <source>
        <dbReference type="Proteomes" id="UP000041254"/>
    </source>
</evidence>
<comment type="subcellular location">
    <subcellularLocation>
        <location evidence="1">Membrane</location>
        <topology evidence="1">Multi-pass membrane protein</topology>
    </subcellularLocation>
</comment>
<keyword evidence="5 6" id="KW-0472">Membrane</keyword>
<sequence>MAGVSQAEADAELAAEWETFPIEYRWLAGIIAGIILTVNSLIGMCLLQCLGKGVAGKILQYALVILSISVMVSDSMMHIYPHAIEGASHDTVAKLGITAFAGSLACVLFSQLMNSLHRGHKHTHHPGMAIPAARTSATVADDADTTPSKEGKMEEGKIVEQGEKEKFDWRSVESFGWAALAGDLVCNFVDGLSIGVAWYVGWFVGLVTSIAILAHEIPQELSDYAVLRLSGLTNCLVIGINIVSSLTSFVGIAIGLGISTLLDEVVEEFARYCLAFTTGAWLAIALLLLTPIALKLFVEMTHKGPDGQPPVLGWFPVSLVTALMMAVALGIMAAIGVLEGMTHAHGGHEGHGHEGHDH</sequence>
<dbReference type="VEuPathDB" id="CryptoDB:Vbra_13990"/>
<evidence type="ECO:0000256" key="2">
    <source>
        <dbReference type="ARBA" id="ARBA00006939"/>
    </source>
</evidence>
<dbReference type="PhylomeDB" id="A0A0G4EXU3"/>
<feature type="transmembrane region" description="Helical" evidence="6">
    <location>
        <begin position="59"/>
        <end position="80"/>
    </location>
</feature>
<dbReference type="GO" id="GO:0030003">
    <property type="term" value="P:intracellular monoatomic cation homeostasis"/>
    <property type="evidence" value="ECO:0007669"/>
    <property type="project" value="TreeGrafter"/>
</dbReference>
<dbReference type="PANTHER" id="PTHR12191:SF37">
    <property type="entry name" value="ZINC TRANSPORTER FOI"/>
    <property type="match status" value="1"/>
</dbReference>
<dbReference type="Pfam" id="PF02535">
    <property type="entry name" value="Zip"/>
    <property type="match status" value="1"/>
</dbReference>
<feature type="transmembrane region" description="Helical" evidence="6">
    <location>
        <begin position="314"/>
        <end position="338"/>
    </location>
</feature>
<dbReference type="GO" id="GO:0140410">
    <property type="term" value="F:monoatomic cation:bicarbonate symporter activity"/>
    <property type="evidence" value="ECO:0007669"/>
    <property type="project" value="TreeGrafter"/>
</dbReference>
<feature type="transmembrane region" description="Helical" evidence="6">
    <location>
        <begin position="196"/>
        <end position="217"/>
    </location>
</feature>
<dbReference type="PANTHER" id="PTHR12191">
    <property type="entry name" value="SOLUTE CARRIER FAMILY 39"/>
    <property type="match status" value="1"/>
</dbReference>
<keyword evidence="8" id="KW-1185">Reference proteome</keyword>
<proteinExistence type="inferred from homology"/>
<accession>A0A0G4EXU3</accession>
<dbReference type="InParanoid" id="A0A0G4EXU3"/>
<evidence type="ECO:0000256" key="3">
    <source>
        <dbReference type="ARBA" id="ARBA00022692"/>
    </source>
</evidence>
<comment type="similarity">
    <text evidence="2">Belongs to the ZIP transporter (TC 2.A.5) family.</text>
</comment>
<feature type="transmembrane region" description="Helical" evidence="6">
    <location>
        <begin position="92"/>
        <end position="112"/>
    </location>
</feature>